<evidence type="ECO:0000313" key="2">
    <source>
        <dbReference type="Proteomes" id="UP000189796"/>
    </source>
</evidence>
<protein>
    <submittedName>
        <fullName evidence="1">Uncharacterized protein</fullName>
    </submittedName>
</protein>
<reference evidence="1 2" key="1">
    <citation type="submission" date="2016-11" db="EMBL/GenBank/DDBJ databases">
        <authorList>
            <person name="Jaros S."/>
            <person name="Januszkiewicz K."/>
            <person name="Wedrychowicz H."/>
        </authorList>
    </citation>
    <scope>NUCLEOTIDE SEQUENCE [LARGE SCALE GENOMIC DNA]</scope>
    <source>
        <strain evidence="1 2">GAS138</strain>
    </source>
</reference>
<dbReference type="Proteomes" id="UP000189796">
    <property type="component" value="Chromosome I"/>
</dbReference>
<dbReference type="AlphaFoldDB" id="A0A1M5TE49"/>
<proteinExistence type="predicted"/>
<evidence type="ECO:0000313" key="1">
    <source>
        <dbReference type="EMBL" id="SHH48593.1"/>
    </source>
</evidence>
<accession>A0A1M5TE49</accession>
<sequence length="29" mass="3148">MTMKALLILVTIFFSTNARAQSAPKVASH</sequence>
<gene>
    <name evidence="1" type="ORF">SAMN05443248_4959</name>
</gene>
<name>A0A1M5TE49_9BRAD</name>
<dbReference type="EMBL" id="LT670817">
    <property type="protein sequence ID" value="SHH48593.1"/>
    <property type="molecule type" value="Genomic_DNA"/>
</dbReference>
<organism evidence="1 2">
    <name type="scientific">Bradyrhizobium erythrophlei</name>
    <dbReference type="NCBI Taxonomy" id="1437360"/>
    <lineage>
        <taxon>Bacteria</taxon>
        <taxon>Pseudomonadati</taxon>
        <taxon>Pseudomonadota</taxon>
        <taxon>Alphaproteobacteria</taxon>
        <taxon>Hyphomicrobiales</taxon>
        <taxon>Nitrobacteraceae</taxon>
        <taxon>Bradyrhizobium</taxon>
    </lineage>
</organism>